<gene>
    <name evidence="4" type="ORF">DL897_09580</name>
</gene>
<dbReference type="AlphaFoldDB" id="A0A364K584"/>
<dbReference type="InterPro" id="IPR001320">
    <property type="entry name" value="Iontro_rcpt_C"/>
</dbReference>
<dbReference type="GO" id="GO:0015276">
    <property type="term" value="F:ligand-gated monoatomic ion channel activity"/>
    <property type="evidence" value="ECO:0007669"/>
    <property type="project" value="InterPro"/>
</dbReference>
<reference evidence="4 5" key="2">
    <citation type="submission" date="2018-06" db="EMBL/GenBank/DDBJ databases">
        <authorList>
            <person name="Zhirakovskaya E."/>
        </authorList>
    </citation>
    <scope>NUCLEOTIDE SEQUENCE [LARGE SCALE GENOMIC DNA]</scope>
    <source>
        <strain evidence="4 5">FBKL4.011</strain>
    </source>
</reference>
<dbReference type="InterPro" id="IPR001638">
    <property type="entry name" value="Solute-binding_3/MltF_N"/>
</dbReference>
<name>A0A364K584_9BACL</name>
<feature type="domain" description="Solute-binding protein family 3/N-terminal" evidence="2">
    <location>
        <begin position="40"/>
        <end position="263"/>
    </location>
</feature>
<proteinExistence type="predicted"/>
<dbReference type="Gene3D" id="3.40.190.10">
    <property type="entry name" value="Periplasmic binding protein-like II"/>
    <property type="match status" value="2"/>
</dbReference>
<dbReference type="GO" id="GO:0016020">
    <property type="term" value="C:membrane"/>
    <property type="evidence" value="ECO:0007669"/>
    <property type="project" value="InterPro"/>
</dbReference>
<dbReference type="PROSITE" id="PS51257">
    <property type="entry name" value="PROKAR_LIPOPROTEIN"/>
    <property type="match status" value="1"/>
</dbReference>
<dbReference type="PANTHER" id="PTHR35936">
    <property type="entry name" value="MEMBRANE-BOUND LYTIC MUREIN TRANSGLYCOSYLASE F"/>
    <property type="match status" value="1"/>
</dbReference>
<dbReference type="SUPFAM" id="SSF53850">
    <property type="entry name" value="Periplasmic binding protein-like II"/>
    <property type="match status" value="1"/>
</dbReference>
<reference evidence="4 5" key="1">
    <citation type="submission" date="2018-06" db="EMBL/GenBank/DDBJ databases">
        <title>Thermoflavimicrobium daqus sp. nov., a thermophilic microbe isolated from Moutai-flavour Daqu.</title>
        <authorList>
            <person name="Wang X."/>
            <person name="Zhou H."/>
        </authorList>
    </citation>
    <scope>NUCLEOTIDE SEQUENCE [LARGE SCALE GENOMIC DNA]</scope>
    <source>
        <strain evidence="4 5">FBKL4.011</strain>
    </source>
</reference>
<protein>
    <submittedName>
        <fullName evidence="4">Basic amino acid ABC transporter substrate-binding protein</fullName>
    </submittedName>
</protein>
<accession>A0A364K584</accession>
<feature type="domain" description="Ionotropic glutamate receptor C-terminal" evidence="3">
    <location>
        <begin position="40"/>
        <end position="262"/>
    </location>
</feature>
<dbReference type="CDD" id="cd13624">
    <property type="entry name" value="PBP2_Arg_Lys_His"/>
    <property type="match status" value="1"/>
</dbReference>
<evidence type="ECO:0000259" key="2">
    <source>
        <dbReference type="SMART" id="SM00062"/>
    </source>
</evidence>
<comment type="caution">
    <text evidence="4">The sequence shown here is derived from an EMBL/GenBank/DDBJ whole genome shotgun (WGS) entry which is preliminary data.</text>
</comment>
<dbReference type="SMART" id="SM00079">
    <property type="entry name" value="PBPe"/>
    <property type="match status" value="1"/>
</dbReference>
<keyword evidence="5" id="KW-1185">Reference proteome</keyword>
<dbReference type="EMBL" id="QJKK01000004">
    <property type="protein sequence ID" value="RAL24548.1"/>
    <property type="molecule type" value="Genomic_DNA"/>
</dbReference>
<dbReference type="Pfam" id="PF00497">
    <property type="entry name" value="SBP_bac_3"/>
    <property type="match status" value="1"/>
</dbReference>
<evidence type="ECO:0000259" key="3">
    <source>
        <dbReference type="SMART" id="SM00079"/>
    </source>
</evidence>
<dbReference type="SMART" id="SM00062">
    <property type="entry name" value="PBPb"/>
    <property type="match status" value="1"/>
</dbReference>
<sequence length="263" mass="29006">MIVKRGLLLLVTVFMTISLVLVGCGSKANNNETSSSSSKKIRVGTEAQFPPFEKMESDGKITGFDADIIAAVAKAAGMESDLKHMGWDAMFDGISRGKLDVAIAAITMTDERKQKFDFSEPYFDAKQWILLPKGSNVKTLKELNGKKIGVMAGTTGEEVVKNAFGKTYANLKGYDDVPGAVDDLQLKRLDAVVVDKAVAIDYLKKLGQDKFETVEDPSIKIEKYGILVKKGNKELLNKINEGLKKIRQDGTYDKIYEKYFGKK</sequence>
<dbReference type="OrthoDB" id="9774451at2"/>
<evidence type="ECO:0000313" key="4">
    <source>
        <dbReference type="EMBL" id="RAL24548.1"/>
    </source>
</evidence>
<evidence type="ECO:0000256" key="1">
    <source>
        <dbReference type="ARBA" id="ARBA00022729"/>
    </source>
</evidence>
<keyword evidence="1" id="KW-0732">Signal</keyword>
<dbReference type="PANTHER" id="PTHR35936:SF17">
    <property type="entry name" value="ARGININE-BINDING EXTRACELLULAR PROTEIN ARTP"/>
    <property type="match status" value="1"/>
</dbReference>
<evidence type="ECO:0000313" key="5">
    <source>
        <dbReference type="Proteomes" id="UP000251213"/>
    </source>
</evidence>
<organism evidence="4 5">
    <name type="scientific">Thermoflavimicrobium daqui</name>
    <dbReference type="NCBI Taxonomy" id="2137476"/>
    <lineage>
        <taxon>Bacteria</taxon>
        <taxon>Bacillati</taxon>
        <taxon>Bacillota</taxon>
        <taxon>Bacilli</taxon>
        <taxon>Bacillales</taxon>
        <taxon>Thermoactinomycetaceae</taxon>
        <taxon>Thermoflavimicrobium</taxon>
    </lineage>
</organism>
<dbReference type="Proteomes" id="UP000251213">
    <property type="component" value="Unassembled WGS sequence"/>
</dbReference>